<dbReference type="GO" id="GO:0005815">
    <property type="term" value="C:microtubule organizing center"/>
    <property type="evidence" value="ECO:0007669"/>
    <property type="project" value="TreeGrafter"/>
</dbReference>
<evidence type="ECO:0000256" key="1">
    <source>
        <dbReference type="SAM" id="Coils"/>
    </source>
</evidence>
<organism evidence="4 5">
    <name type="scientific">Chytriomyces confervae</name>
    <dbReference type="NCBI Taxonomy" id="246404"/>
    <lineage>
        <taxon>Eukaryota</taxon>
        <taxon>Fungi</taxon>
        <taxon>Fungi incertae sedis</taxon>
        <taxon>Chytridiomycota</taxon>
        <taxon>Chytridiomycota incertae sedis</taxon>
        <taxon>Chytridiomycetes</taxon>
        <taxon>Chytridiales</taxon>
        <taxon>Chytriomycetaceae</taxon>
        <taxon>Chytriomyces</taxon>
    </lineage>
</organism>
<gene>
    <name evidence="4" type="ORF">CcCBS67573_g04038</name>
</gene>
<dbReference type="STRING" id="246404.A0A507FH65"/>
<name>A0A507FH65_9FUNG</name>
<protein>
    <recommendedName>
        <fullName evidence="3">CCDC81 HU domain-containing protein</fullName>
    </recommendedName>
</protein>
<dbReference type="PANTHER" id="PTHR14362:SF2">
    <property type="entry name" value="COILED-COIL DOMAIN-CONTAINING PROTEIN 81"/>
    <property type="match status" value="1"/>
</dbReference>
<sequence length="596" mass="68528">MNKLGINDLLSYTCDTIPKTKRFSSLSQLELSSLWKDTTAYVQQQVSHKRAINFPGVGSFYVRKYKLATGELTEKWVPTFVPSKTWEKVPGYKVVQNKIIGTGSNAAEPLNFAAIATISGFSRDDVEPGIKDMVHALFLLLKRGSNVSLLFPEMGRLVFYNCDIKFTFNVEFLNLIAAGPLRIPDHIPSVSPTVKPRKSEKSAQDAKKKVDLQVTANASQMVEKVPPHIPEEIAHSKKDTHAEHHHEEPALKEFVHEVVAAKDSVSKPKVTENAPSKPVDPKQAEIEEIERLANLLITRGEHHTHPHADVRLWSDAKCPICRHKNATVVEVKDALDEKEKMQDKMLLLLSLEVDREFLKETKETDGKRLKAAVNTAQYNYAEAQHKEAIRQRDRKNLPLGNIFENRDPGPDRVLQAKELRAGLYDQMTIRKCNRQREQALKDFEDRELNERLLKEFKTAEVQNHFDKLRRRHQQQEALTEQMVTQENARRQEAILEPMTENCFARSESLMFLYQKEKAKQLYQEQLAILKQRREYETKVAELEKQHSLDRLSVSRKELQKDIQSIKKTNFMTRKGLENTWGVQKVQREQAQAALGY</sequence>
<dbReference type="EMBL" id="QEAP01000113">
    <property type="protein sequence ID" value="TPX74688.1"/>
    <property type="molecule type" value="Genomic_DNA"/>
</dbReference>
<dbReference type="InterPro" id="IPR040673">
    <property type="entry name" value="CCDC81_HU_dom_2"/>
</dbReference>
<dbReference type="Proteomes" id="UP000320333">
    <property type="component" value="Unassembled WGS sequence"/>
</dbReference>
<evidence type="ECO:0000259" key="3">
    <source>
        <dbReference type="Pfam" id="PF18289"/>
    </source>
</evidence>
<keyword evidence="5" id="KW-1185">Reference proteome</keyword>
<accession>A0A507FH65</accession>
<dbReference type="Pfam" id="PF18289">
    <property type="entry name" value="HU-CCDC81_euk_2"/>
    <property type="match status" value="1"/>
</dbReference>
<proteinExistence type="predicted"/>
<comment type="caution">
    <text evidence="4">The sequence shown here is derived from an EMBL/GenBank/DDBJ whole genome shotgun (WGS) entry which is preliminary data.</text>
</comment>
<keyword evidence="1" id="KW-0175">Coiled coil</keyword>
<reference evidence="4 5" key="1">
    <citation type="journal article" date="2019" name="Sci. Rep.">
        <title>Comparative genomics of chytrid fungi reveal insights into the obligate biotrophic and pathogenic lifestyle of Synchytrium endobioticum.</title>
        <authorList>
            <person name="van de Vossenberg B.T.L.H."/>
            <person name="Warris S."/>
            <person name="Nguyen H.D.T."/>
            <person name="van Gent-Pelzer M.P.E."/>
            <person name="Joly D.L."/>
            <person name="van de Geest H.C."/>
            <person name="Bonants P.J.M."/>
            <person name="Smith D.S."/>
            <person name="Levesque C.A."/>
            <person name="van der Lee T.A.J."/>
        </authorList>
    </citation>
    <scope>NUCLEOTIDE SEQUENCE [LARGE SCALE GENOMIC DNA]</scope>
    <source>
        <strain evidence="4 5">CBS 675.73</strain>
    </source>
</reference>
<feature type="region of interest" description="Disordered" evidence="2">
    <location>
        <begin position="189"/>
        <end position="210"/>
    </location>
</feature>
<evidence type="ECO:0000256" key="2">
    <source>
        <dbReference type="SAM" id="MobiDB-lite"/>
    </source>
</evidence>
<dbReference type="PANTHER" id="PTHR14362">
    <property type="entry name" value="COILED-COIL DOMAIN-CONTAINING PROTEIN 81"/>
    <property type="match status" value="1"/>
</dbReference>
<evidence type="ECO:0000313" key="4">
    <source>
        <dbReference type="EMBL" id="TPX74688.1"/>
    </source>
</evidence>
<feature type="compositionally biased region" description="Basic and acidic residues" evidence="2">
    <location>
        <begin position="197"/>
        <end position="210"/>
    </location>
</feature>
<dbReference type="OrthoDB" id="125906at2759"/>
<dbReference type="AlphaFoldDB" id="A0A507FH65"/>
<feature type="domain" description="CCDC81 HU" evidence="3">
    <location>
        <begin position="107"/>
        <end position="174"/>
    </location>
</feature>
<evidence type="ECO:0000313" key="5">
    <source>
        <dbReference type="Proteomes" id="UP000320333"/>
    </source>
</evidence>
<dbReference type="InterPro" id="IPR026295">
    <property type="entry name" value="CCD81"/>
</dbReference>
<feature type="coiled-coil region" evidence="1">
    <location>
        <begin position="525"/>
        <end position="568"/>
    </location>
</feature>